<reference evidence="2" key="2">
    <citation type="submission" date="2020-11" db="EMBL/GenBank/DDBJ databases">
        <authorList>
            <person name="McCartney M.A."/>
            <person name="Auch B."/>
            <person name="Kono T."/>
            <person name="Mallez S."/>
            <person name="Becker A."/>
            <person name="Gohl D.M."/>
            <person name="Silverstein K.A.T."/>
            <person name="Koren S."/>
            <person name="Bechman K.B."/>
            <person name="Herman A."/>
            <person name="Abrahante J.E."/>
            <person name="Garbe J."/>
        </authorList>
    </citation>
    <scope>NUCLEOTIDE SEQUENCE</scope>
    <source>
        <strain evidence="2">Duluth1</strain>
        <tissue evidence="2">Whole animal</tissue>
    </source>
</reference>
<comment type="caution">
    <text evidence="2">The sequence shown here is derived from an EMBL/GenBank/DDBJ whole genome shotgun (WGS) entry which is preliminary data.</text>
</comment>
<evidence type="ECO:0000256" key="1">
    <source>
        <dbReference type="SAM" id="MobiDB-lite"/>
    </source>
</evidence>
<reference evidence="2" key="1">
    <citation type="journal article" date="2019" name="bioRxiv">
        <title>The Genome of the Zebra Mussel, Dreissena polymorpha: A Resource for Invasive Species Research.</title>
        <authorList>
            <person name="McCartney M.A."/>
            <person name="Auch B."/>
            <person name="Kono T."/>
            <person name="Mallez S."/>
            <person name="Zhang Y."/>
            <person name="Obille A."/>
            <person name="Becker A."/>
            <person name="Abrahante J.E."/>
            <person name="Garbe J."/>
            <person name="Badalamenti J.P."/>
            <person name="Herman A."/>
            <person name="Mangelson H."/>
            <person name="Liachko I."/>
            <person name="Sullivan S."/>
            <person name="Sone E.D."/>
            <person name="Koren S."/>
            <person name="Silverstein K.A.T."/>
            <person name="Beckman K.B."/>
            <person name="Gohl D.M."/>
        </authorList>
    </citation>
    <scope>NUCLEOTIDE SEQUENCE</scope>
    <source>
        <strain evidence="2">Duluth1</strain>
        <tissue evidence="2">Whole animal</tissue>
    </source>
</reference>
<evidence type="ECO:0000313" key="3">
    <source>
        <dbReference type="Proteomes" id="UP000828390"/>
    </source>
</evidence>
<dbReference type="AlphaFoldDB" id="A0A9D4N570"/>
<organism evidence="2 3">
    <name type="scientific">Dreissena polymorpha</name>
    <name type="common">Zebra mussel</name>
    <name type="synonym">Mytilus polymorpha</name>
    <dbReference type="NCBI Taxonomy" id="45954"/>
    <lineage>
        <taxon>Eukaryota</taxon>
        <taxon>Metazoa</taxon>
        <taxon>Spiralia</taxon>
        <taxon>Lophotrochozoa</taxon>
        <taxon>Mollusca</taxon>
        <taxon>Bivalvia</taxon>
        <taxon>Autobranchia</taxon>
        <taxon>Heteroconchia</taxon>
        <taxon>Euheterodonta</taxon>
        <taxon>Imparidentia</taxon>
        <taxon>Neoheterodontei</taxon>
        <taxon>Myida</taxon>
        <taxon>Dreissenoidea</taxon>
        <taxon>Dreissenidae</taxon>
        <taxon>Dreissena</taxon>
    </lineage>
</organism>
<protein>
    <submittedName>
        <fullName evidence="2">Uncharacterized protein</fullName>
    </submittedName>
</protein>
<gene>
    <name evidence="2" type="ORF">DPMN_013994</name>
</gene>
<accession>A0A9D4N570</accession>
<sequence>MSNQKHCVNFGEFGHFKASKLCPAVDGASHQQKGASHSVARGYGRVPGDRGSDRGYRIVGVNDVSNTRKPRKT</sequence>
<dbReference type="EMBL" id="JAIWYP010000001">
    <property type="protein sequence ID" value="KAH3889927.1"/>
    <property type="molecule type" value="Genomic_DNA"/>
</dbReference>
<feature type="compositionally biased region" description="Basic and acidic residues" evidence="1">
    <location>
        <begin position="47"/>
        <end position="56"/>
    </location>
</feature>
<dbReference type="Proteomes" id="UP000828390">
    <property type="component" value="Unassembled WGS sequence"/>
</dbReference>
<proteinExistence type="predicted"/>
<name>A0A9D4N570_DREPO</name>
<feature type="region of interest" description="Disordered" evidence="1">
    <location>
        <begin position="27"/>
        <end position="73"/>
    </location>
</feature>
<keyword evidence="3" id="KW-1185">Reference proteome</keyword>
<evidence type="ECO:0000313" key="2">
    <source>
        <dbReference type="EMBL" id="KAH3889927.1"/>
    </source>
</evidence>